<dbReference type="Pfam" id="PF01370">
    <property type="entry name" value="Epimerase"/>
    <property type="match status" value="1"/>
</dbReference>
<dbReference type="RefSeq" id="WP_143987641.1">
    <property type="nucleotide sequence ID" value="NZ_CP041692.1"/>
</dbReference>
<dbReference type="PANTHER" id="PTHR11092">
    <property type="entry name" value="SUGAR NUCLEOTIDE EPIMERASE RELATED"/>
    <property type="match status" value="1"/>
</dbReference>
<dbReference type="Proteomes" id="UP000319263">
    <property type="component" value="Chromosome"/>
</dbReference>
<evidence type="ECO:0000313" key="4">
    <source>
        <dbReference type="EMBL" id="QDP97684.1"/>
    </source>
</evidence>
<keyword evidence="5" id="KW-1185">Reference proteome</keyword>
<feature type="domain" description="NAD-dependent epimerase/dehydratase" evidence="2">
    <location>
        <begin position="3"/>
        <end position="134"/>
    </location>
</feature>
<dbReference type="KEGG" id="mik:FOE78_18790"/>
<dbReference type="NCBIfam" id="TIGR01777">
    <property type="entry name" value="yfcH"/>
    <property type="match status" value="1"/>
</dbReference>
<protein>
    <submittedName>
        <fullName evidence="4">TIGR01777 family protein</fullName>
    </submittedName>
</protein>
<dbReference type="InterPro" id="IPR013549">
    <property type="entry name" value="DUF1731"/>
</dbReference>
<comment type="similarity">
    <text evidence="1">Belongs to the NAD(P)-dependent epimerase/dehydratase family. SDR39U1 subfamily.</text>
</comment>
<dbReference type="SUPFAM" id="SSF51735">
    <property type="entry name" value="NAD(P)-binding Rossmann-fold domains"/>
    <property type="match status" value="1"/>
</dbReference>
<gene>
    <name evidence="4" type="ORF">FOE78_18790</name>
</gene>
<organism evidence="4 5">
    <name type="scientific">Microlunatus elymi</name>
    <dbReference type="NCBI Taxonomy" id="2596828"/>
    <lineage>
        <taxon>Bacteria</taxon>
        <taxon>Bacillati</taxon>
        <taxon>Actinomycetota</taxon>
        <taxon>Actinomycetes</taxon>
        <taxon>Propionibacteriales</taxon>
        <taxon>Propionibacteriaceae</taxon>
        <taxon>Microlunatus</taxon>
    </lineage>
</organism>
<dbReference type="Pfam" id="PF08338">
    <property type="entry name" value="DUF1731"/>
    <property type="match status" value="1"/>
</dbReference>
<dbReference type="OrthoDB" id="9801773at2"/>
<dbReference type="InterPro" id="IPR010099">
    <property type="entry name" value="SDR39U1"/>
</dbReference>
<dbReference type="PANTHER" id="PTHR11092:SF0">
    <property type="entry name" value="EPIMERASE FAMILY PROTEIN SDR39U1"/>
    <property type="match status" value="1"/>
</dbReference>
<dbReference type="AlphaFoldDB" id="A0A516Q2M5"/>
<proteinExistence type="inferred from homology"/>
<dbReference type="Gene3D" id="3.40.50.720">
    <property type="entry name" value="NAD(P)-binding Rossmann-like Domain"/>
    <property type="match status" value="1"/>
</dbReference>
<sequence>MRILITGASGFLGTALRVRFAEQGYEVRRLVRRTPVSSTSEFHWDPAQGRINADAVTDVDVIINLAGPPVFTRPWTDSRRQLLRDARIEATRLLAETVVERYAGSSTKPLWLQSSATGWYGTRSGPEPYDETAPAAGDFLGRLAHDWEAATEQAASAGVPVIKIRNGMVLDHSGSTLKLIKPVFKLGLGASLGDGHQRMTIISLHDWLRAVQFMIDKHPPAGPYNLTIPQPPTNAVFTATLARLLGSKARLTAPGKVLRTALGELAEQLVGDQYVVPTAITEQGFRFDGPDVKQTVQLALG</sequence>
<evidence type="ECO:0000313" key="5">
    <source>
        <dbReference type="Proteomes" id="UP000319263"/>
    </source>
</evidence>
<name>A0A516Q2M5_9ACTN</name>
<dbReference type="InterPro" id="IPR036291">
    <property type="entry name" value="NAD(P)-bd_dom_sf"/>
</dbReference>
<evidence type="ECO:0000259" key="2">
    <source>
        <dbReference type="Pfam" id="PF01370"/>
    </source>
</evidence>
<feature type="domain" description="DUF1731" evidence="3">
    <location>
        <begin position="253"/>
        <end position="295"/>
    </location>
</feature>
<dbReference type="InterPro" id="IPR001509">
    <property type="entry name" value="Epimerase_deHydtase"/>
</dbReference>
<evidence type="ECO:0000256" key="1">
    <source>
        <dbReference type="ARBA" id="ARBA00009353"/>
    </source>
</evidence>
<accession>A0A516Q2M5</accession>
<reference evidence="4 5" key="1">
    <citation type="submission" date="2019-07" db="EMBL/GenBank/DDBJ databases">
        <title>Microlunatus dokdonensis sp. nov. isolated from the rhizospheric soil of the wild plant Elymus tsukushiensis.</title>
        <authorList>
            <person name="Ghim S.-Y."/>
            <person name="Hwang Y.-J."/>
            <person name="Son J.-S."/>
            <person name="Shin J.-H."/>
        </authorList>
    </citation>
    <scope>NUCLEOTIDE SEQUENCE [LARGE SCALE GENOMIC DNA]</scope>
    <source>
        <strain evidence="4 5">KUDC0627</strain>
    </source>
</reference>
<dbReference type="EMBL" id="CP041692">
    <property type="protein sequence ID" value="QDP97684.1"/>
    <property type="molecule type" value="Genomic_DNA"/>
</dbReference>
<evidence type="ECO:0000259" key="3">
    <source>
        <dbReference type="Pfam" id="PF08338"/>
    </source>
</evidence>